<dbReference type="EMBL" id="ANMG01000055">
    <property type="protein sequence ID" value="EMD24539.1"/>
    <property type="molecule type" value="Genomic_DNA"/>
</dbReference>
<keyword evidence="1 2" id="KW-0732">Signal</keyword>
<dbReference type="Proteomes" id="UP000188551">
    <property type="component" value="Unassembled WGS sequence"/>
</dbReference>
<dbReference type="PATRIC" id="fig|1238180.3.peg.5475"/>
<dbReference type="InterPro" id="IPR050811">
    <property type="entry name" value="Phosphate_ABC_transporter"/>
</dbReference>
<dbReference type="PANTHER" id="PTHR30570">
    <property type="entry name" value="PERIPLASMIC PHOSPHATE BINDING COMPONENT OF PHOSPHATE ABC TRANSPORTER"/>
    <property type="match status" value="1"/>
</dbReference>
<feature type="chain" id="PRO_5004022275" evidence="2">
    <location>
        <begin position="29"/>
        <end position="367"/>
    </location>
</feature>
<evidence type="ECO:0000313" key="4">
    <source>
        <dbReference type="EMBL" id="EMD24539.1"/>
    </source>
</evidence>
<reference evidence="5 7" key="2">
    <citation type="submission" date="2017-02" db="EMBL/GenBank/DDBJ databases">
        <title>Amycolatopsis azurea DSM 43854 draft genome.</title>
        <authorList>
            <person name="Mayilraj S."/>
        </authorList>
    </citation>
    <scope>NUCLEOTIDE SEQUENCE [LARGE SCALE GENOMIC DNA]</scope>
    <source>
        <strain evidence="5 7">DSM 43854</strain>
    </source>
</reference>
<comment type="caution">
    <text evidence="4">The sequence shown here is derived from an EMBL/GenBank/DDBJ whole genome shotgun (WGS) entry which is preliminary data.</text>
</comment>
<evidence type="ECO:0000313" key="7">
    <source>
        <dbReference type="Proteomes" id="UP000188551"/>
    </source>
</evidence>
<name>M2NQJ0_9PSEU</name>
<gene>
    <name evidence="5" type="ORF">B0293_34115</name>
    <name evidence="4" type="ORF">C791_5559</name>
</gene>
<sequence>MRARTTRFLGATAIAACACLTLTGTASAVAPANGLEEVIAAAGSDTTVDITGAILANANSAAAKAAWNTDPDNYVNVPPVLAAGQTFTVPADPFADAVTYGSGGVPVPNGSSQGKAALKASAEAGDGKIDIARSSSARSSSDPASFEFFAFATDGVTWSSSATGSGAGLTLTLAQLRGIYDGSITNWNQVGGANSPIAVYLPQTGSGTLSFFTGTVLGFDPTTKPVTVKRFQEHDGNSIPAADRATAIAPFSIAQWIAQGNAVTADKRAGFTVNPLTGAGFNGSPVSGSAGSYTPAFTTAFLGSRSVYNVVDSRTPSYDQAKRAVGFDAGDSASTASPLCGGQLATTIQRYGFLTVSGPNGLSCVKS</sequence>
<feature type="domain" description="PBP" evidence="3">
    <location>
        <begin position="107"/>
        <end position="275"/>
    </location>
</feature>
<dbReference type="InterPro" id="IPR024370">
    <property type="entry name" value="PBP_domain"/>
</dbReference>
<reference evidence="4 6" key="1">
    <citation type="submission" date="2012-10" db="EMBL/GenBank/DDBJ databases">
        <title>Genome assembly of Amycolatopsis azurea DSM 43854.</title>
        <authorList>
            <person name="Khatri I."/>
            <person name="Kaur I."/>
            <person name="Subramanian S."/>
            <person name="Mayilraj S."/>
        </authorList>
    </citation>
    <scope>NUCLEOTIDE SEQUENCE [LARGE SCALE GENOMIC DNA]</scope>
    <source>
        <strain evidence="4 6">DSM 43854</strain>
    </source>
</reference>
<evidence type="ECO:0000256" key="1">
    <source>
        <dbReference type="ARBA" id="ARBA00022729"/>
    </source>
</evidence>
<dbReference type="Pfam" id="PF12849">
    <property type="entry name" value="PBP_like_2"/>
    <property type="match status" value="1"/>
</dbReference>
<dbReference type="Proteomes" id="UP000014137">
    <property type="component" value="Unassembled WGS sequence"/>
</dbReference>
<dbReference type="PANTHER" id="PTHR30570:SF1">
    <property type="entry name" value="PHOSPHATE-BINDING PROTEIN PSTS"/>
    <property type="match status" value="1"/>
</dbReference>
<dbReference type="SUPFAM" id="SSF53850">
    <property type="entry name" value="Periplasmic binding protein-like II"/>
    <property type="match status" value="1"/>
</dbReference>
<proteinExistence type="predicted"/>
<evidence type="ECO:0000259" key="3">
    <source>
        <dbReference type="Pfam" id="PF12849"/>
    </source>
</evidence>
<dbReference type="RefSeq" id="WP_005162321.1">
    <property type="nucleotide sequence ID" value="NZ_ANMG01000055.1"/>
</dbReference>
<protein>
    <submittedName>
        <fullName evidence="4">Periplasmic phosphate-binding protein PstS</fullName>
    </submittedName>
    <submittedName>
        <fullName evidence="5">Phosphate ABC transporter substrate-binding protein</fullName>
    </submittedName>
</protein>
<organism evidence="4 6">
    <name type="scientific">Amycolatopsis azurea DSM 43854</name>
    <dbReference type="NCBI Taxonomy" id="1238180"/>
    <lineage>
        <taxon>Bacteria</taxon>
        <taxon>Bacillati</taxon>
        <taxon>Actinomycetota</taxon>
        <taxon>Actinomycetes</taxon>
        <taxon>Pseudonocardiales</taxon>
        <taxon>Pseudonocardiaceae</taxon>
        <taxon>Amycolatopsis</taxon>
    </lineage>
</organism>
<dbReference type="Gene3D" id="3.40.190.10">
    <property type="entry name" value="Periplasmic binding protein-like II"/>
    <property type="match status" value="1"/>
</dbReference>
<dbReference type="OrthoDB" id="3636760at2"/>
<accession>M2NQJ0</accession>
<evidence type="ECO:0000313" key="5">
    <source>
        <dbReference type="EMBL" id="OOC02026.1"/>
    </source>
</evidence>
<dbReference type="PROSITE" id="PS51257">
    <property type="entry name" value="PROKAR_LIPOPROTEIN"/>
    <property type="match status" value="1"/>
</dbReference>
<evidence type="ECO:0000313" key="6">
    <source>
        <dbReference type="Proteomes" id="UP000014137"/>
    </source>
</evidence>
<dbReference type="EMBL" id="MUXN01000026">
    <property type="protein sequence ID" value="OOC02026.1"/>
    <property type="molecule type" value="Genomic_DNA"/>
</dbReference>
<keyword evidence="7" id="KW-1185">Reference proteome</keyword>
<dbReference type="AlphaFoldDB" id="M2NQJ0"/>
<evidence type="ECO:0000256" key="2">
    <source>
        <dbReference type="SAM" id="SignalP"/>
    </source>
</evidence>
<feature type="signal peptide" evidence="2">
    <location>
        <begin position="1"/>
        <end position="28"/>
    </location>
</feature>